<dbReference type="RefSeq" id="WP_277579162.1">
    <property type="nucleotide sequence ID" value="NZ_JANRMI010000004.1"/>
</dbReference>
<proteinExistence type="predicted"/>
<feature type="signal peptide" evidence="2">
    <location>
        <begin position="1"/>
        <end position="20"/>
    </location>
</feature>
<keyword evidence="4" id="KW-1185">Reference proteome</keyword>
<feature type="region of interest" description="Disordered" evidence="1">
    <location>
        <begin position="131"/>
        <end position="151"/>
    </location>
</feature>
<name>A0ABT6DLD6_9BACT</name>
<evidence type="ECO:0000313" key="3">
    <source>
        <dbReference type="EMBL" id="MDG0817690.1"/>
    </source>
</evidence>
<evidence type="ECO:0000313" key="4">
    <source>
        <dbReference type="Proteomes" id="UP001152321"/>
    </source>
</evidence>
<reference evidence="3" key="1">
    <citation type="submission" date="2022-08" db="EMBL/GenBank/DDBJ databases">
        <title>Novel Bdellovibrio Species Isolated from Svalbard: Designation Bdellovibrio svalbardensis.</title>
        <authorList>
            <person name="Mitchell R.J."/>
            <person name="Choi S.Y."/>
        </authorList>
    </citation>
    <scope>NUCLEOTIDE SEQUENCE</scope>
    <source>
        <strain evidence="3">PAP01</strain>
    </source>
</reference>
<protein>
    <recommendedName>
        <fullName evidence="5">Lipoprotein</fullName>
    </recommendedName>
</protein>
<evidence type="ECO:0008006" key="5">
    <source>
        <dbReference type="Google" id="ProtNLM"/>
    </source>
</evidence>
<accession>A0ABT6DLD6</accession>
<sequence length="151" mass="16265">MKNWLSFLLVVSSIAMSGCATIVKSEKIPVRFVGGLQEGDTQINMPDGQYNLKNGQTTVLVSRSKEDIPITVTCNQQTREGVIQTKYDAVAGVLGNIVFGGLIGMGIDAYNNKAYDPPSIYNLSPLCHQPGSNPVVDTKETSDKNRSPSSN</sequence>
<comment type="caution">
    <text evidence="3">The sequence shown here is derived from an EMBL/GenBank/DDBJ whole genome shotgun (WGS) entry which is preliminary data.</text>
</comment>
<keyword evidence="2" id="KW-0732">Signal</keyword>
<dbReference type="EMBL" id="JANRMI010000004">
    <property type="protein sequence ID" value="MDG0817690.1"/>
    <property type="molecule type" value="Genomic_DNA"/>
</dbReference>
<gene>
    <name evidence="3" type="ORF">NWE73_15015</name>
</gene>
<evidence type="ECO:0000256" key="2">
    <source>
        <dbReference type="SAM" id="SignalP"/>
    </source>
</evidence>
<evidence type="ECO:0000256" key="1">
    <source>
        <dbReference type="SAM" id="MobiDB-lite"/>
    </source>
</evidence>
<feature type="compositionally biased region" description="Basic and acidic residues" evidence="1">
    <location>
        <begin position="137"/>
        <end position="151"/>
    </location>
</feature>
<feature type="chain" id="PRO_5046862726" description="Lipoprotein" evidence="2">
    <location>
        <begin position="21"/>
        <end position="151"/>
    </location>
</feature>
<dbReference type="Proteomes" id="UP001152321">
    <property type="component" value="Unassembled WGS sequence"/>
</dbReference>
<organism evidence="3 4">
    <name type="scientific">Bdellovibrio svalbardensis</name>
    <dbReference type="NCBI Taxonomy" id="2972972"/>
    <lineage>
        <taxon>Bacteria</taxon>
        <taxon>Pseudomonadati</taxon>
        <taxon>Bdellovibrionota</taxon>
        <taxon>Bdellovibrionia</taxon>
        <taxon>Bdellovibrionales</taxon>
        <taxon>Pseudobdellovibrionaceae</taxon>
        <taxon>Bdellovibrio</taxon>
    </lineage>
</organism>
<dbReference type="PROSITE" id="PS51257">
    <property type="entry name" value="PROKAR_LIPOPROTEIN"/>
    <property type="match status" value="1"/>
</dbReference>